<dbReference type="Pfam" id="PF25358">
    <property type="entry name" value="PH_fung_RdRP"/>
    <property type="match status" value="1"/>
</dbReference>
<dbReference type="GO" id="GO:0030422">
    <property type="term" value="P:siRNA processing"/>
    <property type="evidence" value="ECO:0007669"/>
    <property type="project" value="TreeGrafter"/>
</dbReference>
<sequence length="1242" mass="141503">MDIFIYNLPHVANHCELRMFLKDKLESLDILAFDIFKKTGFDFATLTVADPGNGQALLNMHGGPKPSVPLFFWRMPLKMKKSNKRGQPDKLKAKILKQKETSTRMERMKKSLGPLMKQGKPIFPFLSLSTGIWSYDHLDKLIFDSKYKDPRQGAITIGKHSLVIYLSAGVHHEHVWHCRIDVPYSIIEHVIPSVGNGIQGILSVTLRTPPKIYQIVSTHDLHLYSGNEPALGNLLPSLERLSLSPGTQDQKKNVKRLNRLCTLAHAHDKVSALCMVYKLVLPDTASAQRLWMRITQVSALQKTHIWKTMVPHIYTSSIEKEFSELEKARSALLSRLHFDIQFQIFALVFEGYLTPKTMSMLLETIRALSKLCGPEKTARAIRSLGYQLPSPGPDVEAKRLSVGYITSMIKENIVIIEHSEATGQDVFAKQGQYDHLFLAYKAIITPTGMLLRGPDWQVSNRVLRKYADKSEYFLRVFFADEDGVPVQHDPRADQDAVYKRFREVLREGITIAGRHFDFLGFSHSSLRNHSAWFMAPFLERFMTPFFEIERWLYAKDIIEDLGDFTHIHCSAKCAARIGQAFSDTIFAVPIPMDAYVVEDEPDIERNGHCFSDGCGTISRELLESVWNSLPPMRRALRPTILQVRFRGAKGVVSLDSRLPGKQLLIRKSMTKYTAGESWRDLEICGAAYNPLRMYLNHQFIKILEDLAVPRENFISVQTEALRELDLCIRHPLNAASLLENSYSGITAKMPLLFTLMHNIGISFQWDRFLTELIEVTAMASLRDMKYRGRIPIQKGYLLYGIMDETNVLKEGEVYISTGFRDKNGKRQRQILKGDRIVVTRSPALHPGDVQVVKAVDVSKSSSLRGLYNCIVFSQQGARDLPSQLGGGDLDGDLFHVIYDERLIPPITYLPSEYTPAKAEDLGRPVQVNDIADFFVGYMTNDRLGMISNKHKIRADIHEEGTLHPDCITLAKLASDAVDFTKSGIPVDMKKVPPGADRNRPDFMGNTPGLIINDAGAIQLSEEKEDDVDDPDHINVLDPDRPTMRYYKSNKILGVLYRNIDEGNFFSSMRNNSQNVQNSYRYGNESLVQKLERYIDRETRIYQWEQHRAFAEELREYYEENMLNIMDSMRAFRGKPLQELEVFSGNILGKKERASTRFIREANNEVRERFNRDVSSITQRIVHGDGLGDEEDEALPRAIACFKIAVETDGWEKYVYLKSWKYVAAAVCLERLVMANLGTLRPL</sequence>
<evidence type="ECO:0000313" key="5">
    <source>
        <dbReference type="Proteomes" id="UP000799753"/>
    </source>
</evidence>
<dbReference type="InterPro" id="IPR007855">
    <property type="entry name" value="RDRP"/>
</dbReference>
<protein>
    <recommendedName>
        <fullName evidence="1">RNA-dependent RNA polymerase</fullName>
        <ecNumber evidence="1">2.7.7.48</ecNumber>
    </recommendedName>
</protein>
<feature type="domain" description="RDRP core" evidence="2">
    <location>
        <begin position="444"/>
        <end position="1059"/>
    </location>
</feature>
<name>A0A6A6S5R2_9PLEO</name>
<dbReference type="PANTHER" id="PTHR23079:SF17">
    <property type="entry name" value="RNA-DEPENDENT RNA POLYMERASE"/>
    <property type="match status" value="1"/>
</dbReference>
<dbReference type="Proteomes" id="UP000799753">
    <property type="component" value="Unassembled WGS sequence"/>
</dbReference>
<dbReference type="EC" id="2.7.7.48" evidence="1"/>
<evidence type="ECO:0000259" key="2">
    <source>
        <dbReference type="Pfam" id="PF05183"/>
    </source>
</evidence>
<keyword evidence="1" id="KW-0548">Nucleotidyltransferase</keyword>
<comment type="similarity">
    <text evidence="1">Belongs to the RdRP family.</text>
</comment>
<feature type="domain" description="RdRP-like PH" evidence="3">
    <location>
        <begin position="123"/>
        <end position="310"/>
    </location>
</feature>
<dbReference type="EMBL" id="MU006783">
    <property type="protein sequence ID" value="KAF2641494.1"/>
    <property type="molecule type" value="Genomic_DNA"/>
</dbReference>
<dbReference type="PANTHER" id="PTHR23079">
    <property type="entry name" value="RNA-DEPENDENT RNA POLYMERASE"/>
    <property type="match status" value="1"/>
</dbReference>
<dbReference type="InterPro" id="IPR057596">
    <property type="entry name" value="RDRP_core"/>
</dbReference>
<dbReference type="OrthoDB" id="6513042at2759"/>
<gene>
    <name evidence="4" type="ORF">P280DRAFT_549199</name>
</gene>
<keyword evidence="1" id="KW-0808">Transferase</keyword>
<comment type="catalytic activity">
    <reaction evidence="1">
        <text>RNA(n) + a ribonucleoside 5'-triphosphate = RNA(n+1) + diphosphate</text>
        <dbReference type="Rhea" id="RHEA:21248"/>
        <dbReference type="Rhea" id="RHEA-COMP:14527"/>
        <dbReference type="Rhea" id="RHEA-COMP:17342"/>
        <dbReference type="ChEBI" id="CHEBI:33019"/>
        <dbReference type="ChEBI" id="CHEBI:61557"/>
        <dbReference type="ChEBI" id="CHEBI:140395"/>
        <dbReference type="EC" id="2.7.7.48"/>
    </reaction>
</comment>
<dbReference type="InterPro" id="IPR057503">
    <property type="entry name" value="PH_RdRP"/>
</dbReference>
<dbReference type="Pfam" id="PF05183">
    <property type="entry name" value="RdRP"/>
    <property type="match status" value="1"/>
</dbReference>
<dbReference type="GO" id="GO:0003968">
    <property type="term" value="F:RNA-directed RNA polymerase activity"/>
    <property type="evidence" value="ECO:0007669"/>
    <property type="project" value="UniProtKB-KW"/>
</dbReference>
<dbReference type="GO" id="GO:0003723">
    <property type="term" value="F:RNA binding"/>
    <property type="evidence" value="ECO:0007669"/>
    <property type="project" value="UniProtKB-KW"/>
</dbReference>
<keyword evidence="1" id="KW-0696">RNA-directed RNA polymerase</keyword>
<reference evidence="4" key="1">
    <citation type="journal article" date="2020" name="Stud. Mycol.">
        <title>101 Dothideomycetes genomes: a test case for predicting lifestyles and emergence of pathogens.</title>
        <authorList>
            <person name="Haridas S."/>
            <person name="Albert R."/>
            <person name="Binder M."/>
            <person name="Bloem J."/>
            <person name="Labutti K."/>
            <person name="Salamov A."/>
            <person name="Andreopoulos B."/>
            <person name="Baker S."/>
            <person name="Barry K."/>
            <person name="Bills G."/>
            <person name="Bluhm B."/>
            <person name="Cannon C."/>
            <person name="Castanera R."/>
            <person name="Culley D."/>
            <person name="Daum C."/>
            <person name="Ezra D."/>
            <person name="Gonzalez J."/>
            <person name="Henrissat B."/>
            <person name="Kuo A."/>
            <person name="Liang C."/>
            <person name="Lipzen A."/>
            <person name="Lutzoni F."/>
            <person name="Magnuson J."/>
            <person name="Mondo S."/>
            <person name="Nolan M."/>
            <person name="Ohm R."/>
            <person name="Pangilinan J."/>
            <person name="Park H.-J."/>
            <person name="Ramirez L."/>
            <person name="Alfaro M."/>
            <person name="Sun H."/>
            <person name="Tritt A."/>
            <person name="Yoshinaga Y."/>
            <person name="Zwiers L.-H."/>
            <person name="Turgeon B."/>
            <person name="Goodwin S."/>
            <person name="Spatafora J."/>
            <person name="Crous P."/>
            <person name="Grigoriev I."/>
        </authorList>
    </citation>
    <scope>NUCLEOTIDE SEQUENCE</scope>
    <source>
        <strain evidence="4">CBS 473.64</strain>
    </source>
</reference>
<organism evidence="4 5">
    <name type="scientific">Massarina eburnea CBS 473.64</name>
    <dbReference type="NCBI Taxonomy" id="1395130"/>
    <lineage>
        <taxon>Eukaryota</taxon>
        <taxon>Fungi</taxon>
        <taxon>Dikarya</taxon>
        <taxon>Ascomycota</taxon>
        <taxon>Pezizomycotina</taxon>
        <taxon>Dothideomycetes</taxon>
        <taxon>Pleosporomycetidae</taxon>
        <taxon>Pleosporales</taxon>
        <taxon>Massarineae</taxon>
        <taxon>Massarinaceae</taxon>
        <taxon>Massarina</taxon>
    </lineage>
</organism>
<evidence type="ECO:0000256" key="1">
    <source>
        <dbReference type="RuleBase" id="RU363098"/>
    </source>
</evidence>
<evidence type="ECO:0000313" key="4">
    <source>
        <dbReference type="EMBL" id="KAF2641494.1"/>
    </source>
</evidence>
<dbReference type="AlphaFoldDB" id="A0A6A6S5R2"/>
<proteinExistence type="inferred from homology"/>
<keyword evidence="5" id="KW-1185">Reference proteome</keyword>
<evidence type="ECO:0000259" key="3">
    <source>
        <dbReference type="Pfam" id="PF25358"/>
    </source>
</evidence>
<keyword evidence="1" id="KW-0694">RNA-binding</keyword>
<accession>A0A6A6S5R2</accession>
<dbReference type="GO" id="GO:0031380">
    <property type="term" value="C:nuclear RNA-directed RNA polymerase complex"/>
    <property type="evidence" value="ECO:0007669"/>
    <property type="project" value="TreeGrafter"/>
</dbReference>